<comment type="catalytic activity">
    <reaction evidence="5 7">
        <text>L-arginyl-[protein] + NAD(+) = N(omega)-(ADP-D-ribosyl)-L-arginyl-[protein] + nicotinamide + H(+)</text>
        <dbReference type="Rhea" id="RHEA:19149"/>
        <dbReference type="Rhea" id="RHEA-COMP:10532"/>
        <dbReference type="Rhea" id="RHEA-COMP:15087"/>
        <dbReference type="ChEBI" id="CHEBI:15378"/>
        <dbReference type="ChEBI" id="CHEBI:17154"/>
        <dbReference type="ChEBI" id="CHEBI:29965"/>
        <dbReference type="ChEBI" id="CHEBI:57540"/>
        <dbReference type="ChEBI" id="CHEBI:142554"/>
        <dbReference type="EC" id="2.4.2.31"/>
    </reaction>
</comment>
<feature type="disulfide bond" evidence="6">
    <location>
        <begin position="115"/>
        <end position="130"/>
    </location>
</feature>
<dbReference type="Pfam" id="PF01129">
    <property type="entry name" value="ART"/>
    <property type="match status" value="1"/>
</dbReference>
<keyword evidence="7" id="KW-0520">NAD</keyword>
<sequence>MSKSGGDTRTLLFLTLFFALCCTVPAAWPCSSHSDCDYTGCSDQGHSSSSCLYAGYASTGYGYGCCLNGGSGGSSCTPNTCRYCTGSAYDYCPNPPPPVCNAGFFVNAQNVCEKCKAGTYTGQAGSSTECTTCTSCPTGWSSSCLEEGSTVDECRRPCSSNSDCDYAGCSDQGFSSSSCQHSGYESTGYNYGCCDAASSCTLNTCRYCTGSAYGYCPNPPKPVCDAGSFVNEQNVCELCASGTYTSEAGSSTECITCSSGTVCPTGSESSCLQQGSTKDECLTLESESTLVTTVVTVVLITMALAMTLLMYVMFKRRSTQRNKVLFRVESEPDGGIAAEGRPASAEEVREPASLLTESTIEATQTQGKSADLDGERWKMEQHPQSSVEAHLGHLFYREKGALDDKSDSQVQPALMPSTGLHRILVCGEPASFFPVTDKSLLRYTIAPSLPVGLTFSPSTGAITGSPEGATPYMEYVVTAENAGGKETVRVCFATSPMYDDEAVVKWSEDEVQLWLEKSEELELDENVRSCFKGVSGSQLVALSSSDSEFWKGPGAKVDRHLQKLLKKSVADLVRKSEEAAGRKVLSEDELRVLEETAGVGRTVGNDFMTKFDEVFSLKTGRPAEAASGLVAQMCVQHKGFHDMLQKEVGGIEAEVAALADKYVGREEEEEAKEVGELLNYILYEGSKEKAYANGVRDQGRAEGTRLDYFTGHKRALVAELSTAEVVALRLYTTVAYKFMNMPLRDDDRKARSSPCPLPVTTYYAAEGIKKLRKLNAPGSEHGDTSNGVTLWRGMRKVQVTPEFLEMGGTELAFMSTTTSLEVAVQYSVSGNSLLFKILAGNFMVIGAELQWLSAFPAENEVLYPPLTYLKPTGKRQTITVQRGDLSLKFTVLEVEPTMG</sequence>
<dbReference type="InterPro" id="IPR001368">
    <property type="entry name" value="TNFR/NGFR_Cys_rich_reg"/>
</dbReference>
<keyword evidence="7" id="KW-0732">Signal</keyword>
<evidence type="ECO:0000256" key="1">
    <source>
        <dbReference type="ARBA" id="ARBA00009558"/>
    </source>
</evidence>
<feature type="repeat" description="TNFR-Cys" evidence="6">
    <location>
        <begin position="114"/>
        <end position="164"/>
    </location>
</feature>
<dbReference type="SMART" id="SM01411">
    <property type="entry name" value="Ephrin_rec_like"/>
    <property type="match status" value="2"/>
</dbReference>
<reference evidence="10" key="1">
    <citation type="submission" date="2021-01" db="EMBL/GenBank/DDBJ databases">
        <authorList>
            <person name="Corre E."/>
            <person name="Pelletier E."/>
            <person name="Niang G."/>
            <person name="Scheremetjew M."/>
            <person name="Finn R."/>
            <person name="Kale V."/>
            <person name="Holt S."/>
            <person name="Cochrane G."/>
            <person name="Meng A."/>
            <person name="Brown T."/>
            <person name="Cohen L."/>
        </authorList>
    </citation>
    <scope>NUCLEOTIDE SEQUENCE</scope>
    <source>
        <strain evidence="10">CCMP644</strain>
    </source>
</reference>
<organism evidence="10">
    <name type="scientific">Hemiselmis andersenii</name>
    <name type="common">Cryptophyte alga</name>
    <dbReference type="NCBI Taxonomy" id="464988"/>
    <lineage>
        <taxon>Eukaryota</taxon>
        <taxon>Cryptophyceae</taxon>
        <taxon>Cryptomonadales</taxon>
        <taxon>Hemiselmidaceae</taxon>
        <taxon>Hemiselmis</taxon>
    </lineage>
</organism>
<name>A0A6T8PQE4_HEMAN</name>
<comment type="similarity">
    <text evidence="1 7">Belongs to the Arg-specific ADP-ribosyltransferase family.</text>
</comment>
<keyword evidence="7" id="KW-0521">NADP</keyword>
<evidence type="ECO:0000313" key="10">
    <source>
        <dbReference type="EMBL" id="CAD8969370.1"/>
    </source>
</evidence>
<dbReference type="Gene3D" id="2.60.40.10">
    <property type="entry name" value="Immunoglobulins"/>
    <property type="match status" value="1"/>
</dbReference>
<dbReference type="Gene3D" id="3.90.176.10">
    <property type="entry name" value="Toxin ADP-ribosyltransferase, Chain A, domain 1"/>
    <property type="match status" value="1"/>
</dbReference>
<dbReference type="EMBL" id="HBFX01033864">
    <property type="protein sequence ID" value="CAD8969370.1"/>
    <property type="molecule type" value="Transcribed_RNA"/>
</dbReference>
<feature type="chain" id="PRO_5030000189" description="NAD(P)(+)--arginine ADP-ribosyltransferase" evidence="7">
    <location>
        <begin position="27"/>
        <end position="899"/>
    </location>
</feature>
<dbReference type="EC" id="2.4.2.31" evidence="7"/>
<feature type="domain" description="TNFR-Cys" evidence="9">
    <location>
        <begin position="114"/>
        <end position="164"/>
    </location>
</feature>
<feature type="transmembrane region" description="Helical" evidence="8">
    <location>
        <begin position="290"/>
        <end position="314"/>
    </location>
</feature>
<dbReference type="InterPro" id="IPR013783">
    <property type="entry name" value="Ig-like_fold"/>
</dbReference>
<accession>A0A6T8PQE4</accession>
<keyword evidence="8" id="KW-0812">Transmembrane</keyword>
<keyword evidence="3 7" id="KW-0808">Transferase</keyword>
<dbReference type="InterPro" id="IPR000768">
    <property type="entry name" value="ART"/>
</dbReference>
<dbReference type="GO" id="GO:0016779">
    <property type="term" value="F:nucleotidyltransferase activity"/>
    <property type="evidence" value="ECO:0007669"/>
    <property type="project" value="UniProtKB-KW"/>
</dbReference>
<keyword evidence="6" id="KW-1015">Disulfide bond</keyword>
<keyword evidence="2 7" id="KW-0328">Glycosyltransferase</keyword>
<evidence type="ECO:0000256" key="8">
    <source>
        <dbReference type="SAM" id="Phobius"/>
    </source>
</evidence>
<comment type="caution">
    <text evidence="6">Lacks conserved residue(s) required for the propagation of feature annotation.</text>
</comment>
<evidence type="ECO:0000256" key="2">
    <source>
        <dbReference type="ARBA" id="ARBA00022676"/>
    </source>
</evidence>
<dbReference type="PROSITE" id="PS50050">
    <property type="entry name" value="TNFR_NGFR_2"/>
    <property type="match status" value="1"/>
</dbReference>
<keyword evidence="4" id="KW-0548">Nucleotidyltransferase</keyword>
<evidence type="ECO:0000259" key="9">
    <source>
        <dbReference type="PROSITE" id="PS50050"/>
    </source>
</evidence>
<dbReference type="AlphaFoldDB" id="A0A6T8PQE4"/>
<evidence type="ECO:0000256" key="3">
    <source>
        <dbReference type="ARBA" id="ARBA00022679"/>
    </source>
</evidence>
<proteinExistence type="inferred from homology"/>
<dbReference type="PANTHER" id="PTHR46967">
    <property type="entry name" value="INSULIN-LIKE GROWTH FACTOR BINDING PROTEIN,N-TERMINAL"/>
    <property type="match status" value="1"/>
</dbReference>
<gene>
    <name evidence="10" type="ORF">HAND00432_LOCUS20367</name>
</gene>
<dbReference type="GO" id="GO:0106274">
    <property type="term" value="F:NAD+-protein-arginine ADP-ribosyltransferase activity"/>
    <property type="evidence" value="ECO:0007669"/>
    <property type="project" value="UniProtKB-EC"/>
</dbReference>
<dbReference type="Pfam" id="PF05345">
    <property type="entry name" value="He_PIG"/>
    <property type="match status" value="1"/>
</dbReference>
<keyword evidence="8" id="KW-1133">Transmembrane helix</keyword>
<feature type="signal peptide" evidence="7">
    <location>
        <begin position="1"/>
        <end position="26"/>
    </location>
</feature>
<dbReference type="PANTHER" id="PTHR46967:SF1">
    <property type="entry name" value="KERATIN-ASSOCIATED PROTEIN 16-1-LIKE"/>
    <property type="match status" value="1"/>
</dbReference>
<evidence type="ECO:0000256" key="7">
    <source>
        <dbReference type="RuleBase" id="RU361228"/>
    </source>
</evidence>
<evidence type="ECO:0000256" key="5">
    <source>
        <dbReference type="ARBA" id="ARBA00047597"/>
    </source>
</evidence>
<dbReference type="SUPFAM" id="SSF56399">
    <property type="entry name" value="ADP-ribosylation"/>
    <property type="match status" value="1"/>
</dbReference>
<dbReference type="PROSITE" id="PS51996">
    <property type="entry name" value="TR_MART"/>
    <property type="match status" value="1"/>
</dbReference>
<protein>
    <recommendedName>
        <fullName evidence="7">NAD(P)(+)--arginine ADP-ribosyltransferase</fullName>
        <ecNumber evidence="7">2.4.2.31</ecNumber>
    </recommendedName>
    <alternativeName>
        <fullName evidence="7">Mono(ADP-ribosyl)transferase</fullName>
    </alternativeName>
</protein>
<evidence type="ECO:0000256" key="4">
    <source>
        <dbReference type="ARBA" id="ARBA00022695"/>
    </source>
</evidence>
<keyword evidence="8" id="KW-0472">Membrane</keyword>
<evidence type="ECO:0000256" key="6">
    <source>
        <dbReference type="PROSITE-ProRule" id="PRU00206"/>
    </source>
</evidence>